<evidence type="ECO:0000313" key="4">
    <source>
        <dbReference type="Proteomes" id="UP000006443"/>
    </source>
</evidence>
<dbReference type="GO" id="GO:0030435">
    <property type="term" value="P:sporulation resulting in formation of a cellular spore"/>
    <property type="evidence" value="ECO:0007669"/>
    <property type="project" value="InterPro"/>
</dbReference>
<dbReference type="AlphaFoldDB" id="C0GIZ6"/>
<evidence type="ECO:0000256" key="1">
    <source>
        <dbReference type="SAM" id="MobiDB-lite"/>
    </source>
</evidence>
<dbReference type="EMBL" id="ACJM01000014">
    <property type="protein sequence ID" value="EEG76629.1"/>
    <property type="molecule type" value="Genomic_DNA"/>
</dbReference>
<evidence type="ECO:0000313" key="3">
    <source>
        <dbReference type="EMBL" id="EEG76629.1"/>
    </source>
</evidence>
<dbReference type="RefSeq" id="WP_008517860.1">
    <property type="nucleotide sequence ID" value="NZ_ACJM01000014.1"/>
</dbReference>
<sequence>MSKQKRYLLALLVIIMLGTLVAGCPQLRRAPEMIPAPDPEQDTPLDPRRPAAEPPPIPEEIDAGDNQEPRLRVFIAEENQVTEMEMEEYLMGVVAAEMNPDWDQEALAAQAIIARSFTLQKIAEAGGVPQRNAHASTDIQEFQAYNADEINDNVREAVERTRGQVAVHGGEFIRGWFHAYAGPRTALADEGLGFDGPNPPYIHIVDSPAQDIIPEEERDWEESFPLSEVRQAVQSITGDDPGEVTSVEIADEGPSGRVTVFRVNDVEVPAPEFRLALGSTEMRATFVDEIEVEGNELVMSGTGYGHGVGMCQWGARAMAEDGQSAEEIVQYYYDNIEIVNLWE</sequence>
<dbReference type="NCBIfam" id="TIGR02669">
    <property type="entry name" value="SpoIID_LytB"/>
    <property type="match status" value="1"/>
</dbReference>
<feature type="domain" description="Sporulation stage II protein D amidase enhancer LytB N-terminal" evidence="2">
    <location>
        <begin position="79"/>
        <end position="167"/>
    </location>
</feature>
<keyword evidence="4" id="KW-1185">Reference proteome</keyword>
<dbReference type="Proteomes" id="UP000006443">
    <property type="component" value="Unassembled WGS sequence"/>
</dbReference>
<dbReference type="eggNOG" id="COG2385">
    <property type="taxonomic scope" value="Bacteria"/>
</dbReference>
<dbReference type="Pfam" id="PF08486">
    <property type="entry name" value="SpoIID"/>
    <property type="match status" value="1"/>
</dbReference>
<organism evidence="3 4">
    <name type="scientific">Dethiobacter alkaliphilus AHT 1</name>
    <dbReference type="NCBI Taxonomy" id="555088"/>
    <lineage>
        <taxon>Bacteria</taxon>
        <taxon>Bacillati</taxon>
        <taxon>Bacillota</taxon>
        <taxon>Dethiobacteria</taxon>
        <taxon>Dethiobacterales</taxon>
        <taxon>Dethiobacteraceae</taxon>
        <taxon>Dethiobacter</taxon>
    </lineage>
</organism>
<comment type="caution">
    <text evidence="3">The sequence shown here is derived from an EMBL/GenBank/DDBJ whole genome shotgun (WGS) entry which is preliminary data.</text>
</comment>
<dbReference type="InterPro" id="IPR013693">
    <property type="entry name" value="SpoIID/LytB_N"/>
</dbReference>
<dbReference type="STRING" id="555088.DealDRAFT_2455"/>
<accession>C0GIZ6</accession>
<protein>
    <submittedName>
        <fullName evidence="3">SpoIID/LytB domain protein</fullName>
    </submittedName>
</protein>
<dbReference type="InterPro" id="IPR013486">
    <property type="entry name" value="SpoIID/LytB"/>
</dbReference>
<evidence type="ECO:0000259" key="2">
    <source>
        <dbReference type="Pfam" id="PF08486"/>
    </source>
</evidence>
<gene>
    <name evidence="3" type="ORF">DealDRAFT_2455</name>
</gene>
<feature type="region of interest" description="Disordered" evidence="1">
    <location>
        <begin position="31"/>
        <end position="64"/>
    </location>
</feature>
<name>C0GIZ6_DETAL</name>
<dbReference type="PROSITE" id="PS51257">
    <property type="entry name" value="PROKAR_LIPOPROTEIN"/>
    <property type="match status" value="1"/>
</dbReference>
<reference evidence="3 4" key="1">
    <citation type="submission" date="2009-02" db="EMBL/GenBank/DDBJ databases">
        <title>Sequencing of the draft genome and assembly of Dethiobacter alkaliphilus AHT 1.</title>
        <authorList>
            <consortium name="US DOE Joint Genome Institute (JGI-PGF)"/>
            <person name="Lucas S."/>
            <person name="Copeland A."/>
            <person name="Lapidus A."/>
            <person name="Glavina del Rio T."/>
            <person name="Dalin E."/>
            <person name="Tice H."/>
            <person name="Bruce D."/>
            <person name="Goodwin L."/>
            <person name="Pitluck S."/>
            <person name="Larimer F."/>
            <person name="Land M.L."/>
            <person name="Hauser L."/>
            <person name="Muyzer G."/>
        </authorList>
    </citation>
    <scope>NUCLEOTIDE SEQUENCE [LARGE SCALE GENOMIC DNA]</scope>
    <source>
        <strain evidence="3 4">AHT 1</strain>
    </source>
</reference>
<proteinExistence type="predicted"/>